<gene>
    <name evidence="1" type="ORF">HERILL_LOCUS4262</name>
</gene>
<accession>A0A7R8UHU1</accession>
<proteinExistence type="predicted"/>
<reference evidence="1 2" key="1">
    <citation type="submission" date="2020-11" db="EMBL/GenBank/DDBJ databases">
        <authorList>
            <person name="Wallbank WR R."/>
            <person name="Pardo Diaz C."/>
            <person name="Kozak K."/>
            <person name="Martin S."/>
            <person name="Jiggins C."/>
            <person name="Moest M."/>
            <person name="Warren A I."/>
            <person name="Generalovic N T."/>
            <person name="Byers J.R.P. K."/>
            <person name="Montejo-Kovacevich G."/>
            <person name="Yen C E."/>
        </authorList>
    </citation>
    <scope>NUCLEOTIDE SEQUENCE [LARGE SCALE GENOMIC DNA]</scope>
</reference>
<evidence type="ECO:0000313" key="2">
    <source>
        <dbReference type="Proteomes" id="UP000594454"/>
    </source>
</evidence>
<protein>
    <submittedName>
        <fullName evidence="1">Uncharacterized protein</fullName>
    </submittedName>
</protein>
<dbReference type="InParanoid" id="A0A7R8UHU1"/>
<dbReference type="Proteomes" id="UP000594454">
    <property type="component" value="Chromosome 2"/>
</dbReference>
<name>A0A7R8UHU1_HERIL</name>
<sequence length="100" mass="11339">MCSARSRGEQGNRVLAASGATVALAPARSHHTTVLQSTLGARKCRVDLWTGDRGRLQNSRGKFFSFRSTCFDVSPWNVRKKKDFPINRYISVKRLEILWN</sequence>
<dbReference type="EMBL" id="LR899010">
    <property type="protein sequence ID" value="CAD7081140.1"/>
    <property type="molecule type" value="Genomic_DNA"/>
</dbReference>
<evidence type="ECO:0000313" key="1">
    <source>
        <dbReference type="EMBL" id="CAD7081140.1"/>
    </source>
</evidence>
<keyword evidence="2" id="KW-1185">Reference proteome</keyword>
<dbReference type="AlphaFoldDB" id="A0A7R8UHU1"/>
<organism evidence="1 2">
    <name type="scientific">Hermetia illucens</name>
    <name type="common">Black soldier fly</name>
    <dbReference type="NCBI Taxonomy" id="343691"/>
    <lineage>
        <taxon>Eukaryota</taxon>
        <taxon>Metazoa</taxon>
        <taxon>Ecdysozoa</taxon>
        <taxon>Arthropoda</taxon>
        <taxon>Hexapoda</taxon>
        <taxon>Insecta</taxon>
        <taxon>Pterygota</taxon>
        <taxon>Neoptera</taxon>
        <taxon>Endopterygota</taxon>
        <taxon>Diptera</taxon>
        <taxon>Brachycera</taxon>
        <taxon>Stratiomyomorpha</taxon>
        <taxon>Stratiomyidae</taxon>
        <taxon>Hermetiinae</taxon>
        <taxon>Hermetia</taxon>
    </lineage>
</organism>